<dbReference type="InterPro" id="IPR050275">
    <property type="entry name" value="PGM_Phosphatase"/>
</dbReference>
<dbReference type="GO" id="GO:0004619">
    <property type="term" value="F:phosphoglycerate mutase activity"/>
    <property type="evidence" value="ECO:0007669"/>
    <property type="project" value="UniProtKB-EC"/>
</dbReference>
<dbReference type="CDD" id="cd07067">
    <property type="entry name" value="HP_PGM_like"/>
    <property type="match status" value="1"/>
</dbReference>
<dbReference type="EMBL" id="JAFBEI010000009">
    <property type="protein sequence ID" value="MBM7635811.1"/>
    <property type="molecule type" value="Genomic_DNA"/>
</dbReference>
<name>A0ABS2PLI3_9STRE</name>
<dbReference type="SUPFAM" id="SSF53254">
    <property type="entry name" value="Phosphoglycerate mutase-like"/>
    <property type="match status" value="1"/>
</dbReference>
<keyword evidence="2" id="KW-1185">Reference proteome</keyword>
<organism evidence="1 2">
    <name type="scientific">Streptococcus saliviloxodontae</name>
    <dbReference type="NCBI Taxonomy" id="1349416"/>
    <lineage>
        <taxon>Bacteria</taxon>
        <taxon>Bacillati</taxon>
        <taxon>Bacillota</taxon>
        <taxon>Bacilli</taxon>
        <taxon>Lactobacillales</taxon>
        <taxon>Streptococcaceae</taxon>
        <taxon>Streptococcus</taxon>
    </lineage>
</organism>
<dbReference type="Pfam" id="PF00300">
    <property type="entry name" value="His_Phos_1"/>
    <property type="match status" value="1"/>
</dbReference>
<dbReference type="PANTHER" id="PTHR48100:SF59">
    <property type="entry name" value="ADENOSYLCOBALAMIN_ALPHA-RIBAZOLE PHOSPHATASE"/>
    <property type="match status" value="1"/>
</dbReference>
<dbReference type="SMART" id="SM00855">
    <property type="entry name" value="PGAM"/>
    <property type="match status" value="1"/>
</dbReference>
<keyword evidence="1" id="KW-0413">Isomerase</keyword>
<accession>A0ABS2PLI3</accession>
<dbReference type="EC" id="5.4.2.11" evidence="1"/>
<comment type="caution">
    <text evidence="1">The sequence shown here is derived from an EMBL/GenBank/DDBJ whole genome shotgun (WGS) entry which is preliminary data.</text>
</comment>
<dbReference type="RefSeq" id="WP_205016725.1">
    <property type="nucleotide sequence ID" value="NZ_JAFBEI010000009.1"/>
</dbReference>
<evidence type="ECO:0000313" key="1">
    <source>
        <dbReference type="EMBL" id="MBM7635811.1"/>
    </source>
</evidence>
<dbReference type="InterPro" id="IPR029033">
    <property type="entry name" value="His_PPase_superfam"/>
</dbReference>
<proteinExistence type="predicted"/>
<dbReference type="InterPro" id="IPR013078">
    <property type="entry name" value="His_Pase_superF_clade-1"/>
</dbReference>
<sequence length="193" mass="22593">MVTKLYFVRHADPNYDNHNDYERELSAKGLLDRHLVSDFLKDKPITAVFSSPYVRAVETIRPFAESRRLSIQVDDDFRERRITDQWIADFKSFSEQQWQDFSYKLEGGESLSEVQERNIRALERLLVDFAGQELVIGSHGTALSTIIHYFDPSFSYVDFEKIKGLMPWLVCLTFEGQHCLSIESINLFEKKTR</sequence>
<protein>
    <submittedName>
        <fullName evidence="1">2,3-bisphosphoglycerate-dependent phosphoglycerate mutase</fullName>
        <ecNumber evidence="1">5.4.2.11</ecNumber>
    </submittedName>
</protein>
<reference evidence="1 2" key="1">
    <citation type="submission" date="2021-01" db="EMBL/GenBank/DDBJ databases">
        <title>Genomic Encyclopedia of Type Strains, Phase IV (KMG-IV): sequencing the most valuable type-strain genomes for metagenomic binning, comparative biology and taxonomic classification.</title>
        <authorList>
            <person name="Goeker M."/>
        </authorList>
    </citation>
    <scope>NUCLEOTIDE SEQUENCE [LARGE SCALE GENOMIC DNA]</scope>
    <source>
        <strain evidence="1 2">DSM 27513</strain>
    </source>
</reference>
<dbReference type="Proteomes" id="UP000809081">
    <property type="component" value="Unassembled WGS sequence"/>
</dbReference>
<dbReference type="Gene3D" id="3.40.50.1240">
    <property type="entry name" value="Phosphoglycerate mutase-like"/>
    <property type="match status" value="1"/>
</dbReference>
<dbReference type="PANTHER" id="PTHR48100">
    <property type="entry name" value="BROAD-SPECIFICITY PHOSPHATASE YOR283W-RELATED"/>
    <property type="match status" value="1"/>
</dbReference>
<gene>
    <name evidence="1" type="ORF">JOC31_000625</name>
</gene>
<evidence type="ECO:0000313" key="2">
    <source>
        <dbReference type="Proteomes" id="UP000809081"/>
    </source>
</evidence>